<organism evidence="2">
    <name type="scientific">Oryza meridionalis</name>
    <dbReference type="NCBI Taxonomy" id="40149"/>
    <lineage>
        <taxon>Eukaryota</taxon>
        <taxon>Viridiplantae</taxon>
        <taxon>Streptophyta</taxon>
        <taxon>Embryophyta</taxon>
        <taxon>Tracheophyta</taxon>
        <taxon>Spermatophyta</taxon>
        <taxon>Magnoliopsida</taxon>
        <taxon>Liliopsida</taxon>
        <taxon>Poales</taxon>
        <taxon>Poaceae</taxon>
        <taxon>BOP clade</taxon>
        <taxon>Oryzoideae</taxon>
        <taxon>Oryzeae</taxon>
        <taxon>Oryzinae</taxon>
        <taxon>Oryza</taxon>
    </lineage>
</organism>
<dbReference type="EnsemblPlants" id="OMERI05G11160.1">
    <property type="protein sequence ID" value="OMERI05G11160.1"/>
    <property type="gene ID" value="OMERI05G11160"/>
</dbReference>
<dbReference type="AlphaFoldDB" id="A0A0E0DQ69"/>
<sequence>MAATEPPRHAAAAQQRPPPPTPPAAHPPLLPHLECPLVRVRAGVLHRLAVPLSRDGPERQITGVLLDTALDLLLRRHQAGRHRNGRRVLLGSINEQDWQEYMRSLPPRTTVAHDMSATGAKYIDHDMVLFPVNHPSHFFVAALDVATGEYQILGQSPPTTVMWTRPKYGTALRSAWWRPPERRWTPADGSCGWSPASWRILTTCRAGSSRVHGALGQREAGATGPAHHQSLRRRARKREKRGKGEEEYDMCPTIF</sequence>
<proteinExistence type="predicted"/>
<reference evidence="2" key="2">
    <citation type="submission" date="2018-05" db="EMBL/GenBank/DDBJ databases">
        <title>OmerRS3 (Oryza meridionalis Reference Sequence Version 3).</title>
        <authorList>
            <person name="Zhang J."/>
            <person name="Kudrna D."/>
            <person name="Lee S."/>
            <person name="Talag J."/>
            <person name="Welchert J."/>
            <person name="Wing R.A."/>
        </authorList>
    </citation>
    <scope>NUCLEOTIDE SEQUENCE [LARGE SCALE GENOMIC DNA]</scope>
    <source>
        <strain evidence="2">cv. OR44</strain>
    </source>
</reference>
<evidence type="ECO:0000313" key="2">
    <source>
        <dbReference type="EnsemblPlants" id="OMERI05G11160.1"/>
    </source>
</evidence>
<evidence type="ECO:0000313" key="3">
    <source>
        <dbReference type="Proteomes" id="UP000008021"/>
    </source>
</evidence>
<evidence type="ECO:0008006" key="4">
    <source>
        <dbReference type="Google" id="ProtNLM"/>
    </source>
</evidence>
<evidence type="ECO:0000256" key="1">
    <source>
        <dbReference type="SAM" id="MobiDB-lite"/>
    </source>
</evidence>
<dbReference type="STRING" id="40149.A0A0E0DQ69"/>
<protein>
    <recommendedName>
        <fullName evidence="4">Ubiquitin-like protease family profile domain-containing protein</fullName>
    </recommendedName>
</protein>
<dbReference type="HOGENOM" id="CLU_1091453_0_0_1"/>
<feature type="compositionally biased region" description="Pro residues" evidence="1">
    <location>
        <begin position="16"/>
        <end position="28"/>
    </location>
</feature>
<feature type="compositionally biased region" description="Low complexity" evidence="1">
    <location>
        <begin position="1"/>
        <end position="15"/>
    </location>
</feature>
<feature type="region of interest" description="Disordered" evidence="1">
    <location>
        <begin position="215"/>
        <end position="248"/>
    </location>
</feature>
<keyword evidence="3" id="KW-1185">Reference proteome</keyword>
<dbReference type="Proteomes" id="UP000008021">
    <property type="component" value="Chromosome 5"/>
</dbReference>
<accession>A0A0E0DQ69</accession>
<name>A0A0E0DQ69_9ORYZ</name>
<dbReference type="Gramene" id="OMERI05G11160.1">
    <property type="protein sequence ID" value="OMERI05G11160.1"/>
    <property type="gene ID" value="OMERI05G11160"/>
</dbReference>
<reference evidence="2" key="1">
    <citation type="submission" date="2015-04" db="UniProtKB">
        <authorList>
            <consortium name="EnsemblPlants"/>
        </authorList>
    </citation>
    <scope>IDENTIFICATION</scope>
</reference>
<feature type="compositionally biased region" description="Basic residues" evidence="1">
    <location>
        <begin position="229"/>
        <end position="241"/>
    </location>
</feature>
<feature type="region of interest" description="Disordered" evidence="1">
    <location>
        <begin position="1"/>
        <end position="28"/>
    </location>
</feature>